<name>M7N4J4_9MICC</name>
<proteinExistence type="predicted"/>
<dbReference type="EMBL" id="AOCK01000015">
    <property type="protein sequence ID" value="EMQ96679.1"/>
    <property type="molecule type" value="Genomic_DNA"/>
</dbReference>
<reference evidence="1 2" key="1">
    <citation type="journal article" date="2013" name="Genome Announc.">
        <title>Draft Genome Sequence of Arthrobacter gangotriensis Strain Lz1yT, Isolated from a Penguin Rookery Soil Sample Collected in Antarctica, near the Indian Station Dakshin Gangotri.</title>
        <authorList>
            <person name="Shivaji S."/>
            <person name="Ara S."/>
            <person name="Bandi S."/>
            <person name="Singh A."/>
            <person name="Kumar Pinnaka A."/>
        </authorList>
    </citation>
    <scope>NUCLEOTIDE SEQUENCE [LARGE SCALE GENOMIC DNA]</scope>
    <source>
        <strain evidence="1 2">Lz1y</strain>
    </source>
</reference>
<accession>M7N4J4</accession>
<dbReference type="Proteomes" id="UP000012015">
    <property type="component" value="Unassembled WGS sequence"/>
</dbReference>
<gene>
    <name evidence="1" type="ORF">ADIAG_04005</name>
</gene>
<dbReference type="AlphaFoldDB" id="M7N4J4"/>
<evidence type="ECO:0000313" key="1">
    <source>
        <dbReference type="EMBL" id="EMQ96679.1"/>
    </source>
</evidence>
<dbReference type="STRING" id="1276920.ADIAG_04005"/>
<organism evidence="1 2">
    <name type="scientific">Paeniglutamicibacter gangotriensis Lz1y</name>
    <dbReference type="NCBI Taxonomy" id="1276920"/>
    <lineage>
        <taxon>Bacteria</taxon>
        <taxon>Bacillati</taxon>
        <taxon>Actinomycetota</taxon>
        <taxon>Actinomycetes</taxon>
        <taxon>Micrococcales</taxon>
        <taxon>Micrococcaceae</taxon>
        <taxon>Paeniglutamicibacter</taxon>
    </lineage>
</organism>
<sequence length="79" mass="8318">MPCAAAGRAASFGRCGTWSVRDLVFFRAAPRGGATGVLLQFEAAPRRIDDPTVKIMQIAAMAVEAATTVSNHGVVSWEP</sequence>
<evidence type="ECO:0000313" key="2">
    <source>
        <dbReference type="Proteomes" id="UP000012015"/>
    </source>
</evidence>
<keyword evidence="2" id="KW-1185">Reference proteome</keyword>
<protein>
    <submittedName>
        <fullName evidence="1">Uncharacterized protein</fullName>
    </submittedName>
</protein>
<comment type="caution">
    <text evidence="1">The sequence shown here is derived from an EMBL/GenBank/DDBJ whole genome shotgun (WGS) entry which is preliminary data.</text>
</comment>